<keyword evidence="10" id="KW-0732">Signal</keyword>
<dbReference type="AlphaFoldDB" id="A0A1H7FK18"/>
<organism evidence="13 14">
    <name type="scientific">Parapedobacter koreensis</name>
    <dbReference type="NCBI Taxonomy" id="332977"/>
    <lineage>
        <taxon>Bacteria</taxon>
        <taxon>Pseudomonadati</taxon>
        <taxon>Bacteroidota</taxon>
        <taxon>Sphingobacteriia</taxon>
        <taxon>Sphingobacteriales</taxon>
        <taxon>Sphingobacteriaceae</taxon>
        <taxon>Parapedobacter</taxon>
    </lineage>
</organism>
<evidence type="ECO:0000259" key="12">
    <source>
        <dbReference type="Pfam" id="PF07715"/>
    </source>
</evidence>
<dbReference type="InterPro" id="IPR039426">
    <property type="entry name" value="TonB-dep_rcpt-like"/>
</dbReference>
<gene>
    <name evidence="13" type="ORF">SAMN05421740_101381</name>
</gene>
<dbReference type="InterPro" id="IPR037066">
    <property type="entry name" value="Plug_dom_sf"/>
</dbReference>
<keyword evidence="2 8" id="KW-0813">Transport</keyword>
<dbReference type="InterPro" id="IPR008969">
    <property type="entry name" value="CarboxyPept-like_regulatory"/>
</dbReference>
<evidence type="ECO:0000256" key="1">
    <source>
        <dbReference type="ARBA" id="ARBA00004571"/>
    </source>
</evidence>
<evidence type="ECO:0000256" key="6">
    <source>
        <dbReference type="ARBA" id="ARBA00023136"/>
    </source>
</evidence>
<evidence type="ECO:0000256" key="10">
    <source>
        <dbReference type="SAM" id="SignalP"/>
    </source>
</evidence>
<reference evidence="14" key="1">
    <citation type="submission" date="2016-10" db="EMBL/GenBank/DDBJ databases">
        <authorList>
            <person name="Varghese N."/>
            <person name="Submissions S."/>
        </authorList>
    </citation>
    <scope>NUCLEOTIDE SEQUENCE [LARGE SCALE GENOMIC DNA]</scope>
    <source>
        <strain evidence="14">Jip14</strain>
    </source>
</reference>
<keyword evidence="5 9" id="KW-0798">TonB box</keyword>
<dbReference type="Gene3D" id="2.40.170.20">
    <property type="entry name" value="TonB-dependent receptor, beta-barrel domain"/>
    <property type="match status" value="1"/>
</dbReference>
<feature type="chain" id="PRO_5011468374" evidence="10">
    <location>
        <begin position="29"/>
        <end position="993"/>
    </location>
</feature>
<feature type="domain" description="TonB-dependent receptor plug" evidence="12">
    <location>
        <begin position="136"/>
        <end position="240"/>
    </location>
</feature>
<evidence type="ECO:0000313" key="14">
    <source>
        <dbReference type="Proteomes" id="UP000198916"/>
    </source>
</evidence>
<dbReference type="InterPro" id="IPR012910">
    <property type="entry name" value="Plug_dom"/>
</dbReference>
<keyword evidence="7 8" id="KW-0998">Cell outer membrane</keyword>
<evidence type="ECO:0000256" key="8">
    <source>
        <dbReference type="PROSITE-ProRule" id="PRU01360"/>
    </source>
</evidence>
<dbReference type="GO" id="GO:0009279">
    <property type="term" value="C:cell outer membrane"/>
    <property type="evidence" value="ECO:0007669"/>
    <property type="project" value="UniProtKB-SubCell"/>
</dbReference>
<dbReference type="InterPro" id="IPR023996">
    <property type="entry name" value="TonB-dep_OMP_SusC/RagA"/>
</dbReference>
<evidence type="ECO:0000313" key="13">
    <source>
        <dbReference type="EMBL" id="SEK26453.1"/>
    </source>
</evidence>
<dbReference type="Pfam" id="PF00593">
    <property type="entry name" value="TonB_dep_Rec_b-barrel"/>
    <property type="match status" value="1"/>
</dbReference>
<dbReference type="SUPFAM" id="SSF56935">
    <property type="entry name" value="Porins"/>
    <property type="match status" value="1"/>
</dbReference>
<evidence type="ECO:0000256" key="9">
    <source>
        <dbReference type="RuleBase" id="RU003357"/>
    </source>
</evidence>
<keyword evidence="3 8" id="KW-1134">Transmembrane beta strand</keyword>
<dbReference type="Proteomes" id="UP000198916">
    <property type="component" value="Unassembled WGS sequence"/>
</dbReference>
<evidence type="ECO:0000256" key="5">
    <source>
        <dbReference type="ARBA" id="ARBA00023077"/>
    </source>
</evidence>
<proteinExistence type="inferred from homology"/>
<evidence type="ECO:0000256" key="7">
    <source>
        <dbReference type="ARBA" id="ARBA00023237"/>
    </source>
</evidence>
<accession>A0A1H7FK18</accession>
<dbReference type="InterPro" id="IPR036942">
    <property type="entry name" value="Beta-barrel_TonB_sf"/>
</dbReference>
<dbReference type="Gene3D" id="2.60.40.1120">
    <property type="entry name" value="Carboxypeptidase-like, regulatory domain"/>
    <property type="match status" value="1"/>
</dbReference>
<dbReference type="InterPro" id="IPR000531">
    <property type="entry name" value="Beta-barrel_TonB"/>
</dbReference>
<dbReference type="Pfam" id="PF07715">
    <property type="entry name" value="Plug"/>
    <property type="match status" value="1"/>
</dbReference>
<name>A0A1H7FK18_9SPHI</name>
<dbReference type="SUPFAM" id="SSF49464">
    <property type="entry name" value="Carboxypeptidase regulatory domain-like"/>
    <property type="match status" value="1"/>
</dbReference>
<feature type="domain" description="TonB-dependent receptor-like beta-barrel" evidence="11">
    <location>
        <begin position="398"/>
        <end position="951"/>
    </location>
</feature>
<evidence type="ECO:0000259" key="11">
    <source>
        <dbReference type="Pfam" id="PF00593"/>
    </source>
</evidence>
<comment type="similarity">
    <text evidence="8 9">Belongs to the TonB-dependent receptor family.</text>
</comment>
<protein>
    <submittedName>
        <fullName evidence="13">Iron complex outermembrane recepter protein</fullName>
    </submittedName>
</protein>
<dbReference type="STRING" id="332977.SAMN05421740_101381"/>
<dbReference type="NCBIfam" id="TIGR04057">
    <property type="entry name" value="SusC_RagA_signa"/>
    <property type="match status" value="1"/>
</dbReference>
<keyword evidence="6 8" id="KW-0472">Membrane</keyword>
<keyword evidence="4 8" id="KW-0812">Transmembrane</keyword>
<comment type="subcellular location">
    <subcellularLocation>
        <location evidence="1 8">Cell outer membrane</location>
        <topology evidence="1 8">Multi-pass membrane protein</topology>
    </subcellularLocation>
</comment>
<evidence type="ECO:0000256" key="4">
    <source>
        <dbReference type="ARBA" id="ARBA00022692"/>
    </source>
</evidence>
<dbReference type="NCBIfam" id="TIGR04056">
    <property type="entry name" value="OMP_RagA_SusC"/>
    <property type="match status" value="1"/>
</dbReference>
<dbReference type="InterPro" id="IPR023997">
    <property type="entry name" value="TonB-dep_OMP_SusC/RagA_CS"/>
</dbReference>
<dbReference type="EMBL" id="FNZR01000001">
    <property type="protein sequence ID" value="SEK26453.1"/>
    <property type="molecule type" value="Genomic_DNA"/>
</dbReference>
<dbReference type="Gene3D" id="2.170.130.10">
    <property type="entry name" value="TonB-dependent receptor, plug domain"/>
    <property type="match status" value="1"/>
</dbReference>
<sequence>MQKQQQKRSMRQIFMLLILSMATHWVFAQQTAVVSGIVQDATGEPLAGVTVRVVNETANIDRQTSTDKQGLFQFEQLPEGGPYAFIVSSLGYETQRLDGYRVVRGERITLAVKLQESTTELDQIVVVGYGNTKRENLVGAVQSVNEEDFNSGVFSSPGQLLQGKVAGLNITKSGDPNNRGAIILRGPSTLRDGAQEPFYVIDGVPGASIDLVAPDDIVSVDVLKDASSTAIYGARAANGVIMITTRKATMGQTRLSYSAYAATEQVSNAIEMLSGSQLRQYLEANGRTLAASDNDGSDTDWQKEVSRTGVSQNHNLSFMGTSAKTAYGASINYLDNEGIIKGTSLERFNLRTNIQHRQFDDRLRLNFSLVNSITNTENVHELVYSNMLKYLPTVAVKRPDGTYSEDWSRTRNYLNPVSLIDNNTFDGKVKTLLASGQAEVDILTGLKYTLNISAQDEQITNNNYYNSLSGIYQNANGRAVRNTVNNTKRILETYLNYDRLFGAHEVKLLAGYSWQEDKFGDGFQTSNQGFTSDDLGYNNPGLGDPPAGVPVDYGNMRIQTQRIISFYGRANYTFQNKYLLQASIRRDGSSAFGANNRWGYFPAVSAGWLLHNEGFMQGVSAVDLLKLRAGYGVSGNSQGFDAFTATLLYGSAQRFYYNGSFINAIGPFQNANPDLRWERTGMLNIGVDFGLFSGLVSGSVDWYDKRTSDLIWTYPVSTTQYFVNQLTANAGEVKNTGVEVQLNTAPLRNGNFTWKTSLNFSHNTNELISLSNDNFELPLIYTAYLGGKGQSGNSSQIVQEGYPIGTFYTWRYAGKNEEGVTLIYDREGNPTTAPTSDDFTFAGNAQPKLIYGWNNSFRYKNFDFNFFLRGVSGNKIMNATLADLNSPGEATFSNIPVFTLDEAANDNNAYLLSDRYIESGSYLRLDNATLGYTFKLKNASTLRLYTSGNNLFVITDYRGIDPEINMGGLTPGIDNGNYYPKTRSFIFGLNVIF</sequence>
<evidence type="ECO:0000256" key="2">
    <source>
        <dbReference type="ARBA" id="ARBA00022448"/>
    </source>
</evidence>
<feature type="signal peptide" evidence="10">
    <location>
        <begin position="1"/>
        <end position="28"/>
    </location>
</feature>
<evidence type="ECO:0000256" key="3">
    <source>
        <dbReference type="ARBA" id="ARBA00022452"/>
    </source>
</evidence>
<dbReference type="PROSITE" id="PS52016">
    <property type="entry name" value="TONB_DEPENDENT_REC_3"/>
    <property type="match status" value="1"/>
</dbReference>
<dbReference type="Pfam" id="PF13620">
    <property type="entry name" value="CarboxypepD_reg"/>
    <property type="match status" value="1"/>
</dbReference>
<keyword evidence="14" id="KW-1185">Reference proteome</keyword>